<feature type="compositionally biased region" description="Polar residues" evidence="1">
    <location>
        <begin position="100"/>
        <end position="109"/>
    </location>
</feature>
<accession>A0A6P8G495</accession>
<dbReference type="AlphaFoldDB" id="A0A6P8G495"/>
<feature type="region of interest" description="Disordered" evidence="1">
    <location>
        <begin position="191"/>
        <end position="210"/>
    </location>
</feature>
<evidence type="ECO:0000313" key="2">
    <source>
        <dbReference type="Proteomes" id="UP000515152"/>
    </source>
</evidence>
<sequence>MSILCAVNKALKQCEVEETRSNDNIFLCRDLLTHMKIPDIHSRETERQLNTAKEDSLEISPEGKQELEQLEKLLEKAFRVRSTLATHADSKPTTGKGKGRSSSLVNGHSKSIDKDSFDKRPTQVTKVPPQVKAIRGIPGTQGQTTRGGLLTGPAKRKTLKSGESPPLNSIRQTKVSFDKTSTQDVVTKIKQEDQQKTPSSGDDLCRAMTPKPPNSDFKAILEEMWIPSPLLQPWTTLRSKQSRLWDKVLTKGTQVVPEKMHFTQKLQSTFPVEMLPGAPADASSGMRFLTELGRAAADLPIGNVLDEYCGWKPGVLCPVSRRGAWGDPLRPHLPPAVCYHRQAELQEVAHLSLRVQVLQQETLLQQVLRDLLCSGPPSPCSAAHLRGQYSLMGEGGLHFPTLVMDTEPE</sequence>
<evidence type="ECO:0000313" key="3">
    <source>
        <dbReference type="RefSeq" id="XP_012694201.2"/>
    </source>
</evidence>
<feature type="region of interest" description="Disordered" evidence="1">
    <location>
        <begin position="84"/>
        <end position="169"/>
    </location>
</feature>
<dbReference type="RefSeq" id="XP_031430240.1">
    <property type="nucleotide sequence ID" value="XM_031574380.2"/>
</dbReference>
<feature type="compositionally biased region" description="Low complexity" evidence="1">
    <location>
        <begin position="134"/>
        <end position="153"/>
    </location>
</feature>
<dbReference type="OrthoDB" id="9939072at2759"/>
<name>A0A6P8G495_CLUHA</name>
<dbReference type="RefSeq" id="XP_012694201.2">
    <property type="nucleotide sequence ID" value="XM_012838747.3"/>
</dbReference>
<evidence type="ECO:0000313" key="4">
    <source>
        <dbReference type="RefSeq" id="XP_031430240.1"/>
    </source>
</evidence>
<dbReference type="Pfam" id="PF15764">
    <property type="entry name" value="DUF4693"/>
    <property type="match status" value="1"/>
</dbReference>
<dbReference type="PANTHER" id="PTHR14870">
    <property type="entry name" value="TUBULIN EPSILON AND DELTA COMPLEX PROTEIN 2"/>
    <property type="match status" value="1"/>
</dbReference>
<dbReference type="InterPro" id="IPR031518">
    <property type="entry name" value="DUF4693"/>
</dbReference>
<feature type="compositionally biased region" description="Basic and acidic residues" evidence="1">
    <location>
        <begin position="110"/>
        <end position="121"/>
    </location>
</feature>
<protein>
    <submittedName>
        <fullName evidence="3 4">Uncharacterized protein LOC105910067</fullName>
    </submittedName>
</protein>
<dbReference type="Proteomes" id="UP000515152">
    <property type="component" value="Chromosome 1"/>
</dbReference>
<keyword evidence="2" id="KW-1185">Reference proteome</keyword>
<dbReference type="KEGG" id="char:105910067"/>
<dbReference type="GeneID" id="105910067"/>
<reference evidence="3 4" key="1">
    <citation type="submission" date="2025-04" db="UniProtKB">
        <authorList>
            <consortium name="RefSeq"/>
        </authorList>
    </citation>
    <scope>IDENTIFICATION</scope>
</reference>
<evidence type="ECO:0000256" key="1">
    <source>
        <dbReference type="SAM" id="MobiDB-lite"/>
    </source>
</evidence>
<organism evidence="2 4">
    <name type="scientific">Clupea harengus</name>
    <name type="common">Atlantic herring</name>
    <dbReference type="NCBI Taxonomy" id="7950"/>
    <lineage>
        <taxon>Eukaryota</taxon>
        <taxon>Metazoa</taxon>
        <taxon>Chordata</taxon>
        <taxon>Craniata</taxon>
        <taxon>Vertebrata</taxon>
        <taxon>Euteleostomi</taxon>
        <taxon>Actinopterygii</taxon>
        <taxon>Neopterygii</taxon>
        <taxon>Teleostei</taxon>
        <taxon>Clupei</taxon>
        <taxon>Clupeiformes</taxon>
        <taxon>Clupeoidei</taxon>
        <taxon>Clupeidae</taxon>
        <taxon>Clupea</taxon>
    </lineage>
</organism>
<dbReference type="PANTHER" id="PTHR14870:SF1">
    <property type="entry name" value="TUBULIN EPSILON AND DELTA COMPLEX PROTEIN 2"/>
    <property type="match status" value="1"/>
</dbReference>
<gene>
    <name evidence="3 4" type="primary">LOC105910067</name>
</gene>
<proteinExistence type="predicted"/>